<feature type="compositionally biased region" description="Basic and acidic residues" evidence="1">
    <location>
        <begin position="1"/>
        <end position="16"/>
    </location>
</feature>
<dbReference type="InParanoid" id="S7XHA8"/>
<dbReference type="VEuPathDB" id="MicrosporidiaDB:SLOPH_1154"/>
<evidence type="ECO:0000256" key="1">
    <source>
        <dbReference type="SAM" id="MobiDB-lite"/>
    </source>
</evidence>
<protein>
    <submittedName>
        <fullName evidence="2">Uncharacterized protein</fullName>
    </submittedName>
</protein>
<accession>S7XHA8</accession>
<evidence type="ECO:0000313" key="3">
    <source>
        <dbReference type="Proteomes" id="UP000014978"/>
    </source>
</evidence>
<gene>
    <name evidence="2" type="ORF">SLOPH_1154</name>
</gene>
<organism evidence="2 3">
    <name type="scientific">Spraguea lophii (strain 42_110)</name>
    <name type="common">Microsporidian parasite</name>
    <dbReference type="NCBI Taxonomy" id="1358809"/>
    <lineage>
        <taxon>Eukaryota</taxon>
        <taxon>Fungi</taxon>
        <taxon>Fungi incertae sedis</taxon>
        <taxon>Microsporidia</taxon>
        <taxon>Spragueidae</taxon>
        <taxon>Spraguea</taxon>
    </lineage>
</organism>
<reference evidence="3" key="1">
    <citation type="journal article" date="2013" name="PLoS Genet.">
        <title>The genome of Spraguea lophii and the basis of host-microsporidian interactions.</title>
        <authorList>
            <person name="Campbell S.E."/>
            <person name="Williams T.A."/>
            <person name="Yousuf A."/>
            <person name="Soanes D.M."/>
            <person name="Paszkiewicz K.H."/>
            <person name="Williams B.A.P."/>
        </authorList>
    </citation>
    <scope>NUCLEOTIDE SEQUENCE [LARGE SCALE GENOMIC DNA]</scope>
    <source>
        <strain evidence="3">42_110</strain>
    </source>
</reference>
<dbReference type="EMBL" id="ATCN01000783">
    <property type="protein sequence ID" value="EPR78444.1"/>
    <property type="molecule type" value="Genomic_DNA"/>
</dbReference>
<sequence>MLDRIDSHKKTEDYKKSQNNNKNNFDKNNNKNNDLSSTGGGPNDPRRNIKLDINNIATDIIENLLNIIEKFLKEKFGIEINNKKGYVIRLKSLLIQYIEKMELNKKTLEKFIFFINKFIIEGNIKLNIEMDYIDIMEYVFVFINNMYDTNKSNIIINNIIKNSEVFTDMIKNFINIYKEINSLTNIEYPFNRIFSILYHYYKHKNFNKKELTPEEYVDIINNRMKLVLTQLQEGKNFYKKDGLIININYQKIFDDMKKYIVEFIYEEGVKKREEILIFSIDKEGNVCIISFYEKLIQKLKE</sequence>
<dbReference type="AlphaFoldDB" id="S7XHA8"/>
<evidence type="ECO:0000313" key="2">
    <source>
        <dbReference type="EMBL" id="EPR78444.1"/>
    </source>
</evidence>
<dbReference type="Proteomes" id="UP000014978">
    <property type="component" value="Unassembled WGS sequence"/>
</dbReference>
<dbReference type="HOGENOM" id="CLU_924934_0_0_1"/>
<keyword evidence="3" id="KW-1185">Reference proteome</keyword>
<feature type="region of interest" description="Disordered" evidence="1">
    <location>
        <begin position="1"/>
        <end position="46"/>
    </location>
</feature>
<name>S7XHA8_SPRLO</name>
<comment type="caution">
    <text evidence="2">The sequence shown here is derived from an EMBL/GenBank/DDBJ whole genome shotgun (WGS) entry which is preliminary data.</text>
</comment>
<proteinExistence type="predicted"/>